<dbReference type="SUPFAM" id="SSF53335">
    <property type="entry name" value="S-adenosyl-L-methionine-dependent methyltransferases"/>
    <property type="match status" value="1"/>
</dbReference>
<protein>
    <recommendedName>
        <fullName evidence="1">Methyltransferase domain-containing protein</fullName>
    </recommendedName>
</protein>
<feature type="domain" description="Methyltransferase" evidence="1">
    <location>
        <begin position="74"/>
        <end position="169"/>
    </location>
</feature>
<accession>X0VTS5</accession>
<dbReference type="InterPro" id="IPR029063">
    <property type="entry name" value="SAM-dependent_MTases_sf"/>
</dbReference>
<dbReference type="InterPro" id="IPR050447">
    <property type="entry name" value="Erg6_SMT_methyltransf"/>
</dbReference>
<dbReference type="InterPro" id="IPR041698">
    <property type="entry name" value="Methyltransf_25"/>
</dbReference>
<proteinExistence type="predicted"/>
<dbReference type="CDD" id="cd02440">
    <property type="entry name" value="AdoMet_MTases"/>
    <property type="match status" value="1"/>
</dbReference>
<dbReference type="Gene3D" id="3.40.50.150">
    <property type="entry name" value="Vaccinia Virus protein VP39"/>
    <property type="match status" value="1"/>
</dbReference>
<feature type="non-terminal residue" evidence="2">
    <location>
        <position position="172"/>
    </location>
</feature>
<organism evidence="2">
    <name type="scientific">marine sediment metagenome</name>
    <dbReference type="NCBI Taxonomy" id="412755"/>
    <lineage>
        <taxon>unclassified sequences</taxon>
        <taxon>metagenomes</taxon>
        <taxon>ecological metagenomes</taxon>
    </lineage>
</organism>
<evidence type="ECO:0000259" key="1">
    <source>
        <dbReference type="Pfam" id="PF13649"/>
    </source>
</evidence>
<dbReference type="Pfam" id="PF13649">
    <property type="entry name" value="Methyltransf_25"/>
    <property type="match status" value="1"/>
</dbReference>
<reference evidence="2" key="1">
    <citation type="journal article" date="2014" name="Front. Microbiol.">
        <title>High frequency of phylogenetically diverse reductive dehalogenase-homologous genes in deep subseafloor sedimentary metagenomes.</title>
        <authorList>
            <person name="Kawai M."/>
            <person name="Futagami T."/>
            <person name="Toyoda A."/>
            <person name="Takaki Y."/>
            <person name="Nishi S."/>
            <person name="Hori S."/>
            <person name="Arai W."/>
            <person name="Tsubouchi T."/>
            <person name="Morono Y."/>
            <person name="Uchiyama I."/>
            <person name="Ito T."/>
            <person name="Fujiyama A."/>
            <person name="Inagaki F."/>
            <person name="Takami H."/>
        </authorList>
    </citation>
    <scope>NUCLEOTIDE SEQUENCE</scope>
    <source>
        <strain evidence="2">Expedition CK06-06</strain>
    </source>
</reference>
<comment type="caution">
    <text evidence="2">The sequence shown here is derived from an EMBL/GenBank/DDBJ whole genome shotgun (WGS) entry which is preliminary data.</text>
</comment>
<name>X0VTS5_9ZZZZ</name>
<evidence type="ECO:0000313" key="2">
    <source>
        <dbReference type="EMBL" id="GAG15858.1"/>
    </source>
</evidence>
<gene>
    <name evidence="2" type="ORF">S01H1_50498</name>
</gene>
<dbReference type="PANTHER" id="PTHR44068">
    <property type="entry name" value="ZGC:194242"/>
    <property type="match status" value="1"/>
</dbReference>
<sequence>MLGVDKMTVVEDVVADYYERIWSRFVLWWEAEKTLGLHYALYEKGIKTFEQGVFNMSDYVGRLLCLDTKNEVNILDAGCGVGGTSIYLAKKYPNLRFTGITITPGQLVLANKFVTERKLNNADFMLQNYMETDFSDEYFHNIFALESGGYARNKKDFVKEMYRILTPGGRLA</sequence>
<dbReference type="PANTHER" id="PTHR44068:SF11">
    <property type="entry name" value="GERANYL DIPHOSPHATE 2-C-METHYLTRANSFERASE"/>
    <property type="match status" value="1"/>
</dbReference>
<dbReference type="AlphaFoldDB" id="X0VTS5"/>
<dbReference type="EMBL" id="BARS01032540">
    <property type="protein sequence ID" value="GAG15858.1"/>
    <property type="molecule type" value="Genomic_DNA"/>
</dbReference>